<keyword evidence="2" id="KW-0997">Cell inner membrane</keyword>
<evidence type="ECO:0000313" key="8">
    <source>
        <dbReference type="Proteomes" id="UP000401081"/>
    </source>
</evidence>
<evidence type="ECO:0000313" key="7">
    <source>
        <dbReference type="EMBL" id="VFS77290.1"/>
    </source>
</evidence>
<protein>
    <recommendedName>
        <fullName evidence="6">UPF0387 membrane protein YohO</fullName>
    </recommendedName>
</protein>
<name>A0A485BVJ1_KLUCR</name>
<dbReference type="Proteomes" id="UP000401081">
    <property type="component" value="Unassembled WGS sequence"/>
</dbReference>
<reference evidence="7 8" key="1">
    <citation type="submission" date="2019-03" db="EMBL/GenBank/DDBJ databases">
        <authorList>
            <consortium name="Pathogen Informatics"/>
        </authorList>
    </citation>
    <scope>NUCLEOTIDE SEQUENCE [LARGE SCALE GENOMIC DNA]</scope>
    <source>
        <strain evidence="7 8">NCTC12993</strain>
    </source>
</reference>
<dbReference type="InterPro" id="IPR020870">
    <property type="entry name" value="UPF0387_membrane"/>
</dbReference>
<comment type="subcellular location">
    <subcellularLocation>
        <location evidence="6">Cell membrane</location>
        <topology evidence="6">Single-pass membrane protein</topology>
    </subcellularLocation>
</comment>
<keyword evidence="1 6" id="KW-1003">Cell membrane</keyword>
<proteinExistence type="inferred from homology"/>
<evidence type="ECO:0000256" key="3">
    <source>
        <dbReference type="ARBA" id="ARBA00022692"/>
    </source>
</evidence>
<comment type="similarity">
    <text evidence="6">Belongs to the UPF0387 family.</text>
</comment>
<dbReference type="HAMAP" id="MF_01362">
    <property type="entry name" value="UPF0387"/>
    <property type="match status" value="1"/>
</dbReference>
<keyword evidence="5 6" id="KW-0472">Membrane</keyword>
<organism evidence="7 8">
    <name type="scientific">Kluyvera cryocrescens</name>
    <name type="common">Kluyvera citrophila</name>
    <dbReference type="NCBI Taxonomy" id="580"/>
    <lineage>
        <taxon>Bacteria</taxon>
        <taxon>Pseudomonadati</taxon>
        <taxon>Pseudomonadota</taxon>
        <taxon>Gammaproteobacteria</taxon>
        <taxon>Enterobacterales</taxon>
        <taxon>Enterobacteriaceae</taxon>
        <taxon>Kluyvera</taxon>
    </lineage>
</organism>
<keyword evidence="4 6" id="KW-1133">Transmembrane helix</keyword>
<evidence type="ECO:0000256" key="1">
    <source>
        <dbReference type="ARBA" id="ARBA00022475"/>
    </source>
</evidence>
<keyword evidence="8" id="KW-1185">Reference proteome</keyword>
<dbReference type="NCBIfam" id="NF010225">
    <property type="entry name" value="PRK13681.1"/>
    <property type="match status" value="1"/>
</dbReference>
<accession>A0A485BVJ1</accession>
<evidence type="ECO:0000256" key="5">
    <source>
        <dbReference type="ARBA" id="ARBA00023136"/>
    </source>
</evidence>
<evidence type="ECO:0000256" key="4">
    <source>
        <dbReference type="ARBA" id="ARBA00022989"/>
    </source>
</evidence>
<sequence length="67" mass="7284">MKSAKLAAIVLFAFMAISGIGGVMLAGYSFIVRRRCRLSRRLSRSKARSTIIAPAPLTLPPAPHKPY</sequence>
<keyword evidence="3 6" id="KW-0812">Transmembrane</keyword>
<dbReference type="EMBL" id="CAADJD010000023">
    <property type="protein sequence ID" value="VFS77290.1"/>
    <property type="molecule type" value="Genomic_DNA"/>
</dbReference>
<feature type="transmembrane region" description="Helical" evidence="6">
    <location>
        <begin position="6"/>
        <end position="31"/>
    </location>
</feature>
<evidence type="ECO:0000256" key="2">
    <source>
        <dbReference type="ARBA" id="ARBA00022519"/>
    </source>
</evidence>
<dbReference type="AlphaFoldDB" id="A0A485BVJ1"/>
<evidence type="ECO:0000256" key="6">
    <source>
        <dbReference type="HAMAP-Rule" id="MF_01362"/>
    </source>
</evidence>
<dbReference type="GO" id="GO:0005886">
    <property type="term" value="C:plasma membrane"/>
    <property type="evidence" value="ECO:0007669"/>
    <property type="project" value="UniProtKB-SubCell"/>
</dbReference>
<gene>
    <name evidence="6 7" type="primary">yohO</name>
    <name evidence="7" type="ORF">NCTC12993_05562</name>
</gene>